<sequence>MKKHIPNLLTLGNLFCGTIAAIFAVESNFTGAALFVVIGILFDFLDGFVARLLKVSGDLGTQLDSLADMVTSGVVPGIVMFKLIQYDLFDSPNSFEDSILDISLIGLILTLGACYRLAKFNLDTRQTDSFIGLPTPAMCLFVISLPLIQEYSEIEFVQNLISNNYFLIGVTLVLTYLMNAELPLFSLKFKDSSFKKNWIIYLFLVISLTLILLINYLSIPIIITLYIVLSIFKNLIPKI</sequence>
<dbReference type="InterPro" id="IPR000462">
    <property type="entry name" value="CDP-OH_P_trans"/>
</dbReference>
<keyword evidence="7" id="KW-0443">Lipid metabolism</keyword>
<keyword evidence="5 12" id="KW-0812">Transmembrane</keyword>
<accession>A0A1B8TYB5</accession>
<evidence type="ECO:0000256" key="10">
    <source>
        <dbReference type="ARBA" id="ARBA00023264"/>
    </source>
</evidence>
<feature type="transmembrane region" description="Helical" evidence="12">
    <location>
        <begin position="160"/>
        <end position="178"/>
    </location>
</feature>
<evidence type="ECO:0000313" key="14">
    <source>
        <dbReference type="Proteomes" id="UP000092584"/>
    </source>
</evidence>
<dbReference type="Proteomes" id="UP000092584">
    <property type="component" value="Unassembled WGS sequence"/>
</dbReference>
<keyword evidence="14" id="KW-1185">Reference proteome</keyword>
<name>A0A1B8TYB5_9FLAO</name>
<feature type="transmembrane region" description="Helical" evidence="12">
    <location>
        <begin position="65"/>
        <end position="86"/>
    </location>
</feature>
<dbReference type="EMBL" id="LSFM01000022">
    <property type="protein sequence ID" value="OBY64647.1"/>
    <property type="molecule type" value="Genomic_DNA"/>
</dbReference>
<evidence type="ECO:0000256" key="6">
    <source>
        <dbReference type="ARBA" id="ARBA00022989"/>
    </source>
</evidence>
<comment type="subcellular location">
    <subcellularLocation>
        <location evidence="1">Membrane</location>
        <topology evidence="1">Multi-pass membrane protein</topology>
    </subcellularLocation>
</comment>
<feature type="transmembrane region" description="Helical" evidence="12">
    <location>
        <begin position="7"/>
        <end position="25"/>
    </location>
</feature>
<evidence type="ECO:0000256" key="12">
    <source>
        <dbReference type="SAM" id="Phobius"/>
    </source>
</evidence>
<feature type="transmembrane region" description="Helical" evidence="12">
    <location>
        <begin position="98"/>
        <end position="118"/>
    </location>
</feature>
<keyword evidence="8 12" id="KW-0472">Membrane</keyword>
<dbReference type="GO" id="GO:0008654">
    <property type="term" value="P:phospholipid biosynthetic process"/>
    <property type="evidence" value="ECO:0007669"/>
    <property type="project" value="UniProtKB-KW"/>
</dbReference>
<dbReference type="KEGG" id="pob:LPB03_03320"/>
<dbReference type="PANTHER" id="PTHR14269">
    <property type="entry name" value="CDP-DIACYLGLYCEROL--GLYCEROL-3-PHOSPHATE 3-PHOSPHATIDYLTRANSFERASE-RELATED"/>
    <property type="match status" value="1"/>
</dbReference>
<dbReference type="InterPro" id="IPR043130">
    <property type="entry name" value="CDP-OH_PTrfase_TM_dom"/>
</dbReference>
<proteinExistence type="inferred from homology"/>
<evidence type="ECO:0000256" key="2">
    <source>
        <dbReference type="ARBA" id="ARBA00010441"/>
    </source>
</evidence>
<gene>
    <name evidence="13" type="ORF">LPB3_09175</name>
</gene>
<reference evidence="14" key="1">
    <citation type="submission" date="2016-02" db="EMBL/GenBank/DDBJ databases">
        <authorList>
            <person name="Shin S.-K."/>
            <person name="Yi H."/>
            <person name="Kim E."/>
        </authorList>
    </citation>
    <scope>NUCLEOTIDE SEQUENCE [LARGE SCALE GENOMIC DNA]</scope>
    <source>
        <strain evidence="14">LPB0003</strain>
    </source>
</reference>
<dbReference type="PANTHER" id="PTHR14269:SF61">
    <property type="entry name" value="CDP-DIACYLGLYCEROL--SERINE O-PHOSPHATIDYLTRANSFERASE"/>
    <property type="match status" value="1"/>
</dbReference>
<evidence type="ECO:0000256" key="5">
    <source>
        <dbReference type="ARBA" id="ARBA00022692"/>
    </source>
</evidence>
<keyword evidence="10" id="KW-1208">Phospholipid metabolism</keyword>
<dbReference type="InterPro" id="IPR050324">
    <property type="entry name" value="CDP-alcohol_PTase-I"/>
</dbReference>
<dbReference type="STRING" id="1774273.LPB03_03320"/>
<keyword evidence="6 12" id="KW-1133">Transmembrane helix</keyword>
<keyword evidence="4 11" id="KW-0808">Transferase</keyword>
<evidence type="ECO:0000256" key="8">
    <source>
        <dbReference type="ARBA" id="ARBA00023136"/>
    </source>
</evidence>
<evidence type="ECO:0000256" key="11">
    <source>
        <dbReference type="RuleBase" id="RU003750"/>
    </source>
</evidence>
<comment type="similarity">
    <text evidence="2 11">Belongs to the CDP-alcohol phosphatidyltransferase class-I family.</text>
</comment>
<evidence type="ECO:0000256" key="9">
    <source>
        <dbReference type="ARBA" id="ARBA00023209"/>
    </source>
</evidence>
<organism evidence="13 14">
    <name type="scientific">Polaribacter vadi</name>
    <dbReference type="NCBI Taxonomy" id="1774273"/>
    <lineage>
        <taxon>Bacteria</taxon>
        <taxon>Pseudomonadati</taxon>
        <taxon>Bacteroidota</taxon>
        <taxon>Flavobacteriia</taxon>
        <taxon>Flavobacteriales</taxon>
        <taxon>Flavobacteriaceae</taxon>
    </lineage>
</organism>
<dbReference type="InterPro" id="IPR048254">
    <property type="entry name" value="CDP_ALCOHOL_P_TRANSF_CS"/>
</dbReference>
<feature type="transmembrane region" description="Helical" evidence="12">
    <location>
        <begin position="130"/>
        <end position="148"/>
    </location>
</feature>
<feature type="transmembrane region" description="Helical" evidence="12">
    <location>
        <begin position="199"/>
        <end position="232"/>
    </location>
</feature>
<dbReference type="GO" id="GO:0016780">
    <property type="term" value="F:phosphotransferase activity, for other substituted phosphate groups"/>
    <property type="evidence" value="ECO:0007669"/>
    <property type="project" value="InterPro"/>
</dbReference>
<evidence type="ECO:0000256" key="7">
    <source>
        <dbReference type="ARBA" id="ARBA00023098"/>
    </source>
</evidence>
<dbReference type="AlphaFoldDB" id="A0A1B8TYB5"/>
<evidence type="ECO:0000256" key="1">
    <source>
        <dbReference type="ARBA" id="ARBA00004141"/>
    </source>
</evidence>
<evidence type="ECO:0000256" key="4">
    <source>
        <dbReference type="ARBA" id="ARBA00022679"/>
    </source>
</evidence>
<comment type="caution">
    <text evidence="13">The sequence shown here is derived from an EMBL/GenBank/DDBJ whole genome shotgun (WGS) entry which is preliminary data.</text>
</comment>
<keyword evidence="9" id="KW-0594">Phospholipid biosynthesis</keyword>
<keyword evidence="3" id="KW-0444">Lipid biosynthesis</keyword>
<dbReference type="GO" id="GO:0016020">
    <property type="term" value="C:membrane"/>
    <property type="evidence" value="ECO:0007669"/>
    <property type="project" value="UniProtKB-SubCell"/>
</dbReference>
<feature type="transmembrane region" description="Helical" evidence="12">
    <location>
        <begin position="31"/>
        <end position="53"/>
    </location>
</feature>
<protein>
    <submittedName>
        <fullName evidence="13">Phosphatidylserine synthase</fullName>
    </submittedName>
</protein>
<evidence type="ECO:0000313" key="13">
    <source>
        <dbReference type="EMBL" id="OBY64647.1"/>
    </source>
</evidence>
<dbReference type="Gene3D" id="1.20.120.1760">
    <property type="match status" value="1"/>
</dbReference>
<dbReference type="PROSITE" id="PS00379">
    <property type="entry name" value="CDP_ALCOHOL_P_TRANSF"/>
    <property type="match status" value="1"/>
</dbReference>
<dbReference type="Pfam" id="PF01066">
    <property type="entry name" value="CDP-OH_P_transf"/>
    <property type="match status" value="1"/>
</dbReference>
<evidence type="ECO:0000256" key="3">
    <source>
        <dbReference type="ARBA" id="ARBA00022516"/>
    </source>
</evidence>